<feature type="domain" description="G-protein coupled receptors family 1 profile" evidence="12">
    <location>
        <begin position="22"/>
        <end position="288"/>
    </location>
</feature>
<proteinExistence type="inferred from homology"/>
<dbReference type="KEGG" id="xla:121399710"/>
<comment type="similarity">
    <text evidence="2 11">Belongs to the G-protein coupled receptor 1 family.</text>
</comment>
<dbReference type="OrthoDB" id="9606139at2759"/>
<keyword evidence="8 11" id="KW-0472">Membrane</keyword>
<feature type="transmembrane region" description="Helical" evidence="11">
    <location>
        <begin position="274"/>
        <end position="295"/>
    </location>
</feature>
<evidence type="ECO:0000256" key="6">
    <source>
        <dbReference type="ARBA" id="ARBA00022989"/>
    </source>
</evidence>
<dbReference type="FunFam" id="1.20.1070.10:FF:000300">
    <property type="entry name" value="Vomeronasal type-1 receptor"/>
    <property type="match status" value="1"/>
</dbReference>
<dbReference type="PANTHER" id="PTHR24062">
    <property type="entry name" value="VOMERONASAL TYPE-1 RECEPTOR"/>
    <property type="match status" value="1"/>
</dbReference>
<feature type="transmembrane region" description="Helical" evidence="11">
    <location>
        <begin position="6"/>
        <end position="28"/>
    </location>
</feature>
<accession>A0A1L8HDW6</accession>
<organism evidence="13 14">
    <name type="scientific">Xenopus laevis</name>
    <name type="common">African clawed frog</name>
    <dbReference type="NCBI Taxonomy" id="8355"/>
    <lineage>
        <taxon>Eukaryota</taxon>
        <taxon>Metazoa</taxon>
        <taxon>Chordata</taxon>
        <taxon>Craniata</taxon>
        <taxon>Vertebrata</taxon>
        <taxon>Euteleostomi</taxon>
        <taxon>Amphibia</taxon>
        <taxon>Batrachia</taxon>
        <taxon>Anura</taxon>
        <taxon>Pipoidea</taxon>
        <taxon>Pipidae</taxon>
        <taxon>Xenopodinae</taxon>
        <taxon>Xenopus</taxon>
        <taxon>Xenopus</taxon>
    </lineage>
</organism>
<dbReference type="GO" id="GO:0005550">
    <property type="term" value="F:pheromone binding"/>
    <property type="evidence" value="ECO:0000318"/>
    <property type="project" value="GO_Central"/>
</dbReference>
<keyword evidence="6 11" id="KW-1133">Transmembrane helix</keyword>
<dbReference type="Gene3D" id="1.20.1070.10">
    <property type="entry name" value="Rhodopsin 7-helix transmembrane proteins"/>
    <property type="match status" value="1"/>
</dbReference>
<feature type="transmembrane region" description="Helical" evidence="11">
    <location>
        <begin position="93"/>
        <end position="118"/>
    </location>
</feature>
<dbReference type="SUPFAM" id="SSF81321">
    <property type="entry name" value="Family A G protein-coupled receptor-like"/>
    <property type="match status" value="1"/>
</dbReference>
<feature type="transmembrane region" description="Helical" evidence="11">
    <location>
        <begin position="192"/>
        <end position="210"/>
    </location>
</feature>
<feature type="transmembrane region" description="Helical" evidence="11">
    <location>
        <begin position="237"/>
        <end position="258"/>
    </location>
</feature>
<evidence type="ECO:0000259" key="12">
    <source>
        <dbReference type="PROSITE" id="PS50262"/>
    </source>
</evidence>
<evidence type="ECO:0000256" key="10">
    <source>
        <dbReference type="ARBA" id="ARBA00023224"/>
    </source>
</evidence>
<evidence type="ECO:0000256" key="5">
    <source>
        <dbReference type="ARBA" id="ARBA00022692"/>
    </source>
</evidence>
<reference evidence="14" key="1">
    <citation type="submission" date="2025-08" db="UniProtKB">
        <authorList>
            <consortium name="RefSeq"/>
        </authorList>
    </citation>
    <scope>IDENTIFICATION</scope>
    <source>
        <strain evidence="14">J_2021</strain>
        <tissue evidence="14">Erythrocytes</tissue>
    </source>
</reference>
<evidence type="ECO:0000256" key="9">
    <source>
        <dbReference type="ARBA" id="ARBA00023170"/>
    </source>
</evidence>
<feature type="transmembrane region" description="Helical" evidence="11">
    <location>
        <begin position="40"/>
        <end position="63"/>
    </location>
</feature>
<evidence type="ECO:0000313" key="13">
    <source>
        <dbReference type="Proteomes" id="UP000186698"/>
    </source>
</evidence>
<gene>
    <name evidence="14" type="primary">LOC121399710</name>
</gene>
<keyword evidence="9 11" id="KW-0675">Receptor</keyword>
<feature type="transmembrane region" description="Helical" evidence="11">
    <location>
        <begin position="130"/>
        <end position="151"/>
    </location>
</feature>
<dbReference type="RefSeq" id="XP_041437183.1">
    <property type="nucleotide sequence ID" value="XM_041581249.1"/>
</dbReference>
<dbReference type="GO" id="GO:0016503">
    <property type="term" value="F:pheromone receptor activity"/>
    <property type="evidence" value="ECO:0007669"/>
    <property type="project" value="InterPro"/>
</dbReference>
<evidence type="ECO:0000256" key="2">
    <source>
        <dbReference type="ARBA" id="ARBA00010663"/>
    </source>
</evidence>
<dbReference type="PaxDb" id="8355-A0A1L8HDW6"/>
<dbReference type="Pfam" id="PF03402">
    <property type="entry name" value="V1R"/>
    <property type="match status" value="1"/>
</dbReference>
<keyword evidence="4 11" id="KW-0589">Pheromone response</keyword>
<keyword evidence="10 11" id="KW-0807">Transducer</keyword>
<dbReference type="OMA" id="WANMIMA"/>
<keyword evidence="7 11" id="KW-0297">G-protein coupled receptor</keyword>
<dbReference type="InterPro" id="IPR004072">
    <property type="entry name" value="Vmron_rcpt_1"/>
</dbReference>
<evidence type="ECO:0000256" key="8">
    <source>
        <dbReference type="ARBA" id="ARBA00023136"/>
    </source>
</evidence>
<dbReference type="GO" id="GO:0019236">
    <property type="term" value="P:response to pheromone"/>
    <property type="evidence" value="ECO:0007669"/>
    <property type="project" value="UniProtKB-KW"/>
</dbReference>
<sequence>MDGYFLIKAIGFILLAVFGIPGNVYIVVRFVLIRIIEKRLLANNIILTVLASVNLLVVLSRVIPQSMQAMGEENVLDDTKCKFVIFTYRMSRAMSICITSLLSCHQCILIAPTTKLWIFFKQKMIKNVSVIILVILLINILVHPASILYSYSKLSKNSTNSPYTLHLVYCDTDFITYVSYIVNGSFYACRDFIFVGLMALASIYIVYMLLQHARSVQFMKVSVSSQRKSAEQKASKAVILLVVCYVLLFGLDNSMWIYTLTLSNVTADMNDARIVLSCSYATLSPIVIIATNPRLHMSATFFKKKKSLISTVQGNSKSDIHVKCVSNGL</sequence>
<keyword evidence="3 11" id="KW-1003">Cell membrane</keyword>
<comment type="subcellular location">
    <subcellularLocation>
        <location evidence="1 11">Cell membrane</location>
        <topology evidence="1 11">Multi-pass membrane protein</topology>
    </subcellularLocation>
</comment>
<evidence type="ECO:0000256" key="1">
    <source>
        <dbReference type="ARBA" id="ARBA00004651"/>
    </source>
</evidence>
<dbReference type="GeneID" id="121399710"/>
<dbReference type="AlphaFoldDB" id="A0A1L8HDW6"/>
<evidence type="ECO:0000313" key="14">
    <source>
        <dbReference type="RefSeq" id="XP_041437183.1"/>
    </source>
</evidence>
<keyword evidence="5 11" id="KW-0812">Transmembrane</keyword>
<name>A0A1L8HDW6_XENLA</name>
<evidence type="ECO:0000256" key="3">
    <source>
        <dbReference type="ARBA" id="ARBA00022475"/>
    </source>
</evidence>
<keyword evidence="13" id="KW-1185">Reference proteome</keyword>
<protein>
    <recommendedName>
        <fullName evidence="11">Vomeronasal type-1 receptor</fullName>
    </recommendedName>
</protein>
<dbReference type="Proteomes" id="UP000186698">
    <property type="component" value="Chromosome 2L"/>
</dbReference>
<dbReference type="GO" id="GO:0005886">
    <property type="term" value="C:plasma membrane"/>
    <property type="evidence" value="ECO:0000318"/>
    <property type="project" value="GO_Central"/>
</dbReference>
<dbReference type="InterPro" id="IPR017452">
    <property type="entry name" value="GPCR_Rhodpsn_7TM"/>
</dbReference>
<evidence type="ECO:0000256" key="11">
    <source>
        <dbReference type="RuleBase" id="RU364061"/>
    </source>
</evidence>
<evidence type="ECO:0000256" key="7">
    <source>
        <dbReference type="ARBA" id="ARBA00023040"/>
    </source>
</evidence>
<dbReference type="PROSITE" id="PS50262">
    <property type="entry name" value="G_PROTEIN_RECEP_F1_2"/>
    <property type="match status" value="1"/>
</dbReference>
<evidence type="ECO:0000256" key="4">
    <source>
        <dbReference type="ARBA" id="ARBA00022507"/>
    </source>
</evidence>